<dbReference type="OrthoDB" id="1410009at2759"/>
<evidence type="ECO:0000256" key="6">
    <source>
        <dbReference type="ARBA" id="ARBA00023187"/>
    </source>
</evidence>
<name>A0A2T0FI13_9ASCO</name>
<dbReference type="CDD" id="cd11659">
    <property type="entry name" value="SANT_CDC5_II"/>
    <property type="match status" value="1"/>
</dbReference>
<evidence type="ECO:0000256" key="2">
    <source>
        <dbReference type="ARBA" id="ARBA00022664"/>
    </source>
</evidence>
<reference evidence="12 13" key="1">
    <citation type="submission" date="2017-04" db="EMBL/GenBank/DDBJ databases">
        <title>Genome sequencing of [Candida] sorbophila.</title>
        <authorList>
            <person name="Ahn J.O."/>
        </authorList>
    </citation>
    <scope>NUCLEOTIDE SEQUENCE [LARGE SCALE GENOMIC DNA]</scope>
    <source>
        <strain evidence="12 13">DS02</strain>
    </source>
</reference>
<keyword evidence="13" id="KW-1185">Reference proteome</keyword>
<evidence type="ECO:0000256" key="9">
    <source>
        <dbReference type="SAM" id="MobiDB-lite"/>
    </source>
</evidence>
<dbReference type="InterPro" id="IPR017930">
    <property type="entry name" value="Myb_dom"/>
</dbReference>
<dbReference type="InterPro" id="IPR009057">
    <property type="entry name" value="Homeodomain-like_sf"/>
</dbReference>
<organism evidence="12 13">
    <name type="scientific">Wickerhamiella sorbophila</name>
    <dbReference type="NCBI Taxonomy" id="45607"/>
    <lineage>
        <taxon>Eukaryota</taxon>
        <taxon>Fungi</taxon>
        <taxon>Dikarya</taxon>
        <taxon>Ascomycota</taxon>
        <taxon>Saccharomycotina</taxon>
        <taxon>Dipodascomycetes</taxon>
        <taxon>Dipodascales</taxon>
        <taxon>Trichomonascaceae</taxon>
        <taxon>Wickerhamiella</taxon>
    </lineage>
</organism>
<evidence type="ECO:0000256" key="1">
    <source>
        <dbReference type="ARBA" id="ARBA00010506"/>
    </source>
</evidence>
<accession>A0A2T0FI13</accession>
<dbReference type="Pfam" id="PF00249">
    <property type="entry name" value="Myb_DNA-binding"/>
    <property type="match status" value="2"/>
</dbReference>
<evidence type="ECO:0000259" key="11">
    <source>
        <dbReference type="PROSITE" id="PS51294"/>
    </source>
</evidence>
<dbReference type="PANTHER" id="PTHR45885">
    <property type="entry name" value="CELL DIVISION CYCLE 5-LIKE PROTEIN"/>
    <property type="match status" value="1"/>
</dbReference>
<dbReference type="AlphaFoldDB" id="A0A2T0FI13"/>
<dbReference type="SUPFAM" id="SSF46689">
    <property type="entry name" value="Homeodomain-like"/>
    <property type="match status" value="1"/>
</dbReference>
<dbReference type="Gene3D" id="1.10.10.60">
    <property type="entry name" value="Homeodomain-like"/>
    <property type="match status" value="2"/>
</dbReference>
<feature type="region of interest" description="Disordered" evidence="9">
    <location>
        <begin position="385"/>
        <end position="406"/>
    </location>
</feature>
<feature type="compositionally biased region" description="Basic and acidic residues" evidence="9">
    <location>
        <begin position="385"/>
        <end position="396"/>
    </location>
</feature>
<comment type="caution">
    <text evidence="12">The sequence shown here is derived from an EMBL/GenBank/DDBJ whole genome shotgun (WGS) entry which is preliminary data.</text>
</comment>
<sequence length="473" mass="53355">MPPYVRGGVWTNVEDEILRAAVAKYGMQQWSRVASLLVRKTARQCKARWTEWLSPAVRKTDWTAAEDEKLLHLARIMPNMWRSIAPMLSRTATQCLERYNYLLTGAGEEEDHDDDAIEGRPARPDFVDMDDEEQEMLMEARARLANTKGKKAKRKERERYLDQQKRENVLEQRQLDKEQGKTPQALKIKKSKYSVDYNAEIPFEHRAPSGVHDTEAEKLENAMVLDEFQGKIEGGEKVEFGRTRKVAKQRKEKLPRPTVLPLDLPAPQPEPKPRPGSKLKLLGSFSTLPEPKNDFEIAPPEAVEVPVVKMMAQKDAETLLREKQQELEKRQATSVQCGLPMPLLVRGFGSVFAESEYVVDHAYEAVLPSHEALAAANALIDAETKSDNVRNPDRSSIRPFKASGDPESAAEAAVSSELAIYHKLLDRLNKTTDAYTTETLRLAAFKSLAALENEGIKERLADLQDAIALANIY</sequence>
<dbReference type="Proteomes" id="UP000238350">
    <property type="component" value="Unassembled WGS sequence"/>
</dbReference>
<feature type="domain" description="Myb-like" evidence="10">
    <location>
        <begin position="2"/>
        <end position="53"/>
    </location>
</feature>
<dbReference type="EMBL" id="NDIQ01000021">
    <property type="protein sequence ID" value="PRT54634.1"/>
    <property type="molecule type" value="Genomic_DNA"/>
</dbReference>
<dbReference type="InterPro" id="IPR001005">
    <property type="entry name" value="SANT/Myb"/>
</dbReference>
<dbReference type="GO" id="GO:0000974">
    <property type="term" value="C:Prp19 complex"/>
    <property type="evidence" value="ECO:0007669"/>
    <property type="project" value="InterPro"/>
</dbReference>
<protein>
    <recommendedName>
        <fullName evidence="8">Pre-mRNA-splicing factor CEF1</fullName>
    </recommendedName>
</protein>
<feature type="domain" description="Myb-like" evidence="10">
    <location>
        <begin position="54"/>
        <end position="103"/>
    </location>
</feature>
<dbReference type="InterPro" id="IPR047240">
    <property type="entry name" value="SANT_CDC5L_II"/>
</dbReference>
<feature type="compositionally biased region" description="Basic and acidic residues" evidence="9">
    <location>
        <begin position="155"/>
        <end position="180"/>
    </location>
</feature>
<dbReference type="RefSeq" id="XP_024664579.1">
    <property type="nucleotide sequence ID" value="XM_024808811.1"/>
</dbReference>
<dbReference type="GeneID" id="36516002"/>
<dbReference type="PANTHER" id="PTHR45885:SF1">
    <property type="entry name" value="CELL DIVISION CYCLE 5-LIKE PROTEIN"/>
    <property type="match status" value="1"/>
</dbReference>
<evidence type="ECO:0000256" key="8">
    <source>
        <dbReference type="ARBA" id="ARBA00034837"/>
    </source>
</evidence>
<evidence type="ECO:0000259" key="10">
    <source>
        <dbReference type="PROSITE" id="PS50090"/>
    </source>
</evidence>
<keyword evidence="6" id="KW-0508">mRNA splicing</keyword>
<evidence type="ECO:0000256" key="7">
    <source>
        <dbReference type="ARBA" id="ARBA00023242"/>
    </source>
</evidence>
<comment type="similarity">
    <text evidence="1">Belongs to the CEF1 family.</text>
</comment>
<evidence type="ECO:0000256" key="3">
    <source>
        <dbReference type="ARBA" id="ARBA00022728"/>
    </source>
</evidence>
<feature type="domain" description="HTH myb-type" evidence="11">
    <location>
        <begin position="1"/>
        <end position="57"/>
    </location>
</feature>
<proteinExistence type="inferred from homology"/>
<evidence type="ECO:0000313" key="12">
    <source>
        <dbReference type="EMBL" id="PRT54634.1"/>
    </source>
</evidence>
<dbReference type="GO" id="GO:0003677">
    <property type="term" value="F:DNA binding"/>
    <property type="evidence" value="ECO:0007669"/>
    <property type="project" value="UniProtKB-KW"/>
</dbReference>
<gene>
    <name evidence="12" type="ORF">B9G98_02254</name>
</gene>
<dbReference type="GO" id="GO:0005681">
    <property type="term" value="C:spliceosomal complex"/>
    <property type="evidence" value="ECO:0007669"/>
    <property type="project" value="UniProtKB-KW"/>
</dbReference>
<feature type="compositionally biased region" description="Basic residues" evidence="9">
    <location>
        <begin position="243"/>
        <end position="253"/>
    </location>
</feature>
<dbReference type="InterPro" id="IPR047242">
    <property type="entry name" value="CDC5L/Cef1"/>
</dbReference>
<dbReference type="PROSITE" id="PS51294">
    <property type="entry name" value="HTH_MYB"/>
    <property type="match status" value="2"/>
</dbReference>
<dbReference type="GO" id="GO:0000398">
    <property type="term" value="P:mRNA splicing, via spliceosome"/>
    <property type="evidence" value="ECO:0007669"/>
    <property type="project" value="InterPro"/>
</dbReference>
<dbReference type="CDD" id="cd00167">
    <property type="entry name" value="SANT"/>
    <property type="match status" value="1"/>
</dbReference>
<feature type="region of interest" description="Disordered" evidence="9">
    <location>
        <begin position="146"/>
        <end position="185"/>
    </location>
</feature>
<feature type="domain" description="HTH myb-type" evidence="11">
    <location>
        <begin position="58"/>
        <end position="106"/>
    </location>
</feature>
<keyword evidence="3" id="KW-0747">Spliceosome</keyword>
<keyword evidence="4" id="KW-0677">Repeat</keyword>
<evidence type="ECO:0000256" key="4">
    <source>
        <dbReference type="ARBA" id="ARBA00022737"/>
    </source>
</evidence>
<dbReference type="SMART" id="SM00717">
    <property type="entry name" value="SANT"/>
    <property type="match status" value="2"/>
</dbReference>
<evidence type="ECO:0000313" key="13">
    <source>
        <dbReference type="Proteomes" id="UP000238350"/>
    </source>
</evidence>
<dbReference type="STRING" id="45607.A0A2T0FI13"/>
<keyword evidence="5" id="KW-0238">DNA-binding</keyword>
<keyword evidence="7" id="KW-0539">Nucleus</keyword>
<dbReference type="PROSITE" id="PS50090">
    <property type="entry name" value="MYB_LIKE"/>
    <property type="match status" value="2"/>
</dbReference>
<feature type="region of interest" description="Disordered" evidence="9">
    <location>
        <begin position="243"/>
        <end position="280"/>
    </location>
</feature>
<evidence type="ECO:0000256" key="5">
    <source>
        <dbReference type="ARBA" id="ARBA00023125"/>
    </source>
</evidence>
<keyword evidence="2" id="KW-0507">mRNA processing</keyword>